<evidence type="ECO:0000313" key="1">
    <source>
        <dbReference type="EMBL" id="KGA35298.1"/>
    </source>
</evidence>
<dbReference type="AlphaFoldDB" id="A0A0M2F2S8"/>
<protein>
    <submittedName>
        <fullName evidence="1">Uncharacterized protein</fullName>
    </submittedName>
</protein>
<organism evidence="1 2">
    <name type="scientific">Pectobacterium brasiliense</name>
    <dbReference type="NCBI Taxonomy" id="180957"/>
    <lineage>
        <taxon>Bacteria</taxon>
        <taxon>Pseudomonadati</taxon>
        <taxon>Pseudomonadota</taxon>
        <taxon>Gammaproteobacteria</taxon>
        <taxon>Enterobacterales</taxon>
        <taxon>Pectobacteriaceae</taxon>
        <taxon>Pectobacterium</taxon>
    </lineage>
</organism>
<comment type="caution">
    <text evidence="1">The sequence shown here is derived from an EMBL/GenBank/DDBJ whole genome shotgun (WGS) entry which is preliminary data.</text>
</comment>
<proteinExistence type="predicted"/>
<evidence type="ECO:0000313" key="2">
    <source>
        <dbReference type="Proteomes" id="UP000029435"/>
    </source>
</evidence>
<sequence>MESILQFHWLMQENGEMKQKNYGHDSKLTSSLKLIFLMLTTTVWSGRLRVQYTVYSLSERRIILLSPLFLWRFSDTTKGLLGPFAFIIEILSLCRMCNPFMEKKLTEL</sequence>
<dbReference type="EMBL" id="JQOD01000001">
    <property type="protein sequence ID" value="KGA35298.1"/>
    <property type="molecule type" value="Genomic_DNA"/>
</dbReference>
<name>A0A0M2F2S8_9GAMM</name>
<dbReference type="Proteomes" id="UP000029435">
    <property type="component" value="Unassembled WGS sequence"/>
</dbReference>
<reference evidence="1 2" key="1">
    <citation type="submission" date="2014-08" db="EMBL/GenBank/DDBJ databases">
        <title>Genome sequences of NCPPB Pectobacterium isolates.</title>
        <authorList>
            <person name="Glover R.H."/>
            <person name="Sapp M."/>
            <person name="Elphinstone J."/>
        </authorList>
    </citation>
    <scope>NUCLEOTIDE SEQUENCE [LARGE SCALE GENOMIC DNA]</scope>
    <source>
        <strain evidence="1 2">LMG 21372</strain>
    </source>
</reference>
<gene>
    <name evidence="1" type="ORF">KU74_02180</name>
</gene>
<accession>A0A0M2F2S8</accession>